<dbReference type="PROSITE" id="PS50825">
    <property type="entry name" value="HYR"/>
    <property type="match status" value="3"/>
</dbReference>
<evidence type="ECO:0000256" key="2">
    <source>
        <dbReference type="SAM" id="SignalP"/>
    </source>
</evidence>
<feature type="signal peptide" evidence="2">
    <location>
        <begin position="1"/>
        <end position="24"/>
    </location>
</feature>
<dbReference type="EMBL" id="RAWG01000202">
    <property type="protein sequence ID" value="RKH38255.1"/>
    <property type="molecule type" value="Genomic_DNA"/>
</dbReference>
<feature type="domain" description="HYR" evidence="3">
    <location>
        <begin position="473"/>
        <end position="555"/>
    </location>
</feature>
<feature type="domain" description="HYR" evidence="3">
    <location>
        <begin position="718"/>
        <end position="796"/>
    </location>
</feature>
<evidence type="ECO:0000313" key="4">
    <source>
        <dbReference type="EMBL" id="RKH38255.1"/>
    </source>
</evidence>
<protein>
    <submittedName>
        <fullName evidence="4">HYR domain-containing protein</fullName>
    </submittedName>
</protein>
<organism evidence="4 5">
    <name type="scientific">Corallococcus sicarius</name>
    <dbReference type="NCBI Taxonomy" id="2316726"/>
    <lineage>
        <taxon>Bacteria</taxon>
        <taxon>Pseudomonadati</taxon>
        <taxon>Myxococcota</taxon>
        <taxon>Myxococcia</taxon>
        <taxon>Myxococcales</taxon>
        <taxon>Cystobacterineae</taxon>
        <taxon>Myxococcaceae</taxon>
        <taxon>Corallococcus</taxon>
    </lineage>
</organism>
<dbReference type="PANTHER" id="PTHR24273:SF32">
    <property type="entry name" value="HYALIN"/>
    <property type="match status" value="1"/>
</dbReference>
<evidence type="ECO:0000259" key="3">
    <source>
        <dbReference type="PROSITE" id="PS50825"/>
    </source>
</evidence>
<dbReference type="OrthoDB" id="5242130at2"/>
<dbReference type="Pfam" id="PF02494">
    <property type="entry name" value="HYR"/>
    <property type="match status" value="3"/>
</dbReference>
<evidence type="ECO:0000256" key="1">
    <source>
        <dbReference type="ARBA" id="ARBA00022737"/>
    </source>
</evidence>
<keyword evidence="5" id="KW-1185">Reference proteome</keyword>
<feature type="chain" id="PRO_5017206272" evidence="2">
    <location>
        <begin position="25"/>
        <end position="841"/>
    </location>
</feature>
<dbReference type="PANTHER" id="PTHR24273">
    <property type="entry name" value="FI04643P-RELATED"/>
    <property type="match status" value="1"/>
</dbReference>
<name>A0A3A8NAR5_9BACT</name>
<comment type="caution">
    <text evidence="4">The sequence shown here is derived from an EMBL/GenBank/DDBJ whole genome shotgun (WGS) entry which is preliminary data.</text>
</comment>
<evidence type="ECO:0000313" key="5">
    <source>
        <dbReference type="Proteomes" id="UP000273405"/>
    </source>
</evidence>
<reference evidence="5" key="1">
    <citation type="submission" date="2018-09" db="EMBL/GenBank/DDBJ databases">
        <authorList>
            <person name="Livingstone P.G."/>
            <person name="Whitworth D.E."/>
        </authorList>
    </citation>
    <scope>NUCLEOTIDE SEQUENCE [LARGE SCALE GENOMIC DNA]</scope>
    <source>
        <strain evidence="5">CA040B</strain>
    </source>
</reference>
<dbReference type="RefSeq" id="WP_120628125.1">
    <property type="nucleotide sequence ID" value="NZ_RAWG01000202.1"/>
</dbReference>
<dbReference type="AlphaFoldDB" id="A0A3A8NAR5"/>
<accession>A0A3A8NAR5</accession>
<keyword evidence="2" id="KW-0732">Signal</keyword>
<proteinExistence type="predicted"/>
<feature type="domain" description="HYR" evidence="3">
    <location>
        <begin position="635"/>
        <end position="717"/>
    </location>
</feature>
<dbReference type="InterPro" id="IPR003410">
    <property type="entry name" value="HYR_dom"/>
</dbReference>
<sequence length="841" mass="88551">MRTGSGRAWLSALALMAVSGPAVASGTSVGGPDSVSVRRLAALPDEELMSGLDANVETQPSVTLNGQLYFFTGRRVTDIEDRPLKLWATDGTAQGTRSVQDLLPTSAVIDHMTLSAVPGRMFFTAWSSGTTGRELWTSDGTAQGTRLVRDIQPGGANGLRLPTALVPFGDSVLFAAESSLHDSELWKSDGTEAGTVRLKDIAPGAQGSSPSILGRCGDAMLFSANGPEGRELWRTDGTEAGTRLVRDVRVGAESSDPAFAAVLGSTCFFTADDGQHGRTLWKTDGTQAGTRPVSDLVPGPTEPGLSRFTVLGDRLLFFVNDNGRLDLWKTDGTEAGTLPVKPVPGSYSLNEPAPTLVRAGARVYFMTWSLDSSGRLLWVTDGTSAGTRILPTVQAGAPLTLAAWGEELVFITLPNMWGSELWRTDGVTGNTYRLARLPSHRNFIPKKLLPFGDAMLVVSGDGFAGPALWRLDRDATAPAFLECPAHLDVAATNPQGTEMHLAPPALTGGQAPFTVRTSHPEGTPLSMPMSFGVRYQAEDAQGRVAACVIDVTVRDLTPPVLKGCPTQLTLNARSPKGAIAFYPAIQVTEETGNDIVITYSPEDGSLLPLGTTRMTMTVQDRAGHISTCSFPVTVRDGQPPTPACKVGEVRVEAEGPDGAHASWPELTSSDNISSQTTVTSSHASGDLFPIGITPVQLTSTDEAGNSRTCEIQVKVRDTRPPVLNCPADIALETAVLSGTRAEYPLATALDSVSPTQISYSPEPGSLLSPGEHSVRVTALDAAGNAALCSFQVSVEYDPTSDMQRGLGCSVGSGPASGASWAALLLLGWTLCRRRKGAPSDA</sequence>
<keyword evidence="1" id="KW-0677">Repeat</keyword>
<dbReference type="Proteomes" id="UP000273405">
    <property type="component" value="Unassembled WGS sequence"/>
</dbReference>
<gene>
    <name evidence="4" type="ORF">D7X12_26870</name>
</gene>
<dbReference type="SUPFAM" id="SSF82171">
    <property type="entry name" value="DPP6 N-terminal domain-like"/>
    <property type="match status" value="1"/>
</dbReference>